<dbReference type="EMBL" id="MU273485">
    <property type="protein sequence ID" value="KAI0035372.1"/>
    <property type="molecule type" value="Genomic_DNA"/>
</dbReference>
<reference evidence="1" key="1">
    <citation type="submission" date="2021-02" db="EMBL/GenBank/DDBJ databases">
        <authorList>
            <consortium name="DOE Joint Genome Institute"/>
            <person name="Ahrendt S."/>
            <person name="Looney B.P."/>
            <person name="Miyauchi S."/>
            <person name="Morin E."/>
            <person name="Drula E."/>
            <person name="Courty P.E."/>
            <person name="Chicoki N."/>
            <person name="Fauchery L."/>
            <person name="Kohler A."/>
            <person name="Kuo A."/>
            <person name="Labutti K."/>
            <person name="Pangilinan J."/>
            <person name="Lipzen A."/>
            <person name="Riley R."/>
            <person name="Andreopoulos W."/>
            <person name="He G."/>
            <person name="Johnson J."/>
            <person name="Barry K.W."/>
            <person name="Grigoriev I.V."/>
            <person name="Nagy L."/>
            <person name="Hibbett D."/>
            <person name="Henrissat B."/>
            <person name="Matheny P.B."/>
            <person name="Labbe J."/>
            <person name="Martin F."/>
        </authorList>
    </citation>
    <scope>NUCLEOTIDE SEQUENCE</scope>
    <source>
        <strain evidence="1">EC-137</strain>
    </source>
</reference>
<reference evidence="1" key="2">
    <citation type="journal article" date="2022" name="New Phytol.">
        <title>Evolutionary transition to the ectomycorrhizal habit in the genomes of a hyperdiverse lineage of mushroom-forming fungi.</title>
        <authorList>
            <person name="Looney B."/>
            <person name="Miyauchi S."/>
            <person name="Morin E."/>
            <person name="Drula E."/>
            <person name="Courty P.E."/>
            <person name="Kohler A."/>
            <person name="Kuo A."/>
            <person name="LaButti K."/>
            <person name="Pangilinan J."/>
            <person name="Lipzen A."/>
            <person name="Riley R."/>
            <person name="Andreopoulos W."/>
            <person name="He G."/>
            <person name="Johnson J."/>
            <person name="Nolan M."/>
            <person name="Tritt A."/>
            <person name="Barry K.W."/>
            <person name="Grigoriev I.V."/>
            <person name="Nagy L.G."/>
            <person name="Hibbett D."/>
            <person name="Henrissat B."/>
            <person name="Matheny P.B."/>
            <person name="Labbe J."/>
            <person name="Martin F.M."/>
        </authorList>
    </citation>
    <scope>NUCLEOTIDE SEQUENCE</scope>
    <source>
        <strain evidence="1">EC-137</strain>
    </source>
</reference>
<organism evidence="1 2">
    <name type="scientific">Vararia minispora EC-137</name>
    <dbReference type="NCBI Taxonomy" id="1314806"/>
    <lineage>
        <taxon>Eukaryota</taxon>
        <taxon>Fungi</taxon>
        <taxon>Dikarya</taxon>
        <taxon>Basidiomycota</taxon>
        <taxon>Agaricomycotina</taxon>
        <taxon>Agaricomycetes</taxon>
        <taxon>Russulales</taxon>
        <taxon>Lachnocladiaceae</taxon>
        <taxon>Vararia</taxon>
    </lineage>
</organism>
<accession>A0ACB8QUM2</accession>
<name>A0ACB8QUM2_9AGAM</name>
<gene>
    <name evidence="1" type="ORF">K488DRAFT_76629</name>
</gene>
<dbReference type="Proteomes" id="UP000814128">
    <property type="component" value="Unassembled WGS sequence"/>
</dbReference>
<sequence>MPGTEQKVWLVTGASSGLGLALIKRVLARGDLAIATARDPSRFTQLFPSPDDRLHVLRLDLLWSFVELQKVMETAVARWGRIDCLVNNAGLLATSGPSEEIGAEHFMECMATNVAGTINVTNAVLPYMRARRQGTVVIIGSRSAYRNEFVVPAYAASKAAIHSYGETLAAELKQFGIRVLVVAPGTFQTAFSSPPIAPNTITDYAKSYEDLRLNIQALEANKGGDPEKAMDVLIDVVRGEGRAREKDGFPLWLVLGEEAVENVRARANKMLDTMDMWGDVGFGLARGGGKE</sequence>
<evidence type="ECO:0000313" key="2">
    <source>
        <dbReference type="Proteomes" id="UP000814128"/>
    </source>
</evidence>
<keyword evidence="2" id="KW-1185">Reference proteome</keyword>
<comment type="caution">
    <text evidence="1">The sequence shown here is derived from an EMBL/GenBank/DDBJ whole genome shotgun (WGS) entry which is preliminary data.</text>
</comment>
<protein>
    <submittedName>
        <fullName evidence="1">NAD-P-binding protein</fullName>
    </submittedName>
</protein>
<evidence type="ECO:0000313" key="1">
    <source>
        <dbReference type="EMBL" id="KAI0035372.1"/>
    </source>
</evidence>
<proteinExistence type="predicted"/>